<feature type="transmembrane region" description="Helical" evidence="2">
    <location>
        <begin position="74"/>
        <end position="95"/>
    </location>
</feature>
<name>A0A939FDS6_9ACTN</name>
<feature type="transmembrane region" description="Helical" evidence="2">
    <location>
        <begin position="236"/>
        <end position="258"/>
    </location>
</feature>
<keyword evidence="2" id="KW-0472">Membrane</keyword>
<evidence type="ECO:0000256" key="2">
    <source>
        <dbReference type="SAM" id="Phobius"/>
    </source>
</evidence>
<protein>
    <recommendedName>
        <fullName evidence="5">LigA protein</fullName>
    </recommendedName>
</protein>
<feature type="transmembrane region" description="Helical" evidence="2">
    <location>
        <begin position="196"/>
        <end position="216"/>
    </location>
</feature>
<feature type="transmembrane region" description="Helical" evidence="2">
    <location>
        <begin position="265"/>
        <end position="287"/>
    </location>
</feature>
<evidence type="ECO:0000256" key="1">
    <source>
        <dbReference type="SAM" id="MobiDB-lite"/>
    </source>
</evidence>
<evidence type="ECO:0000313" key="4">
    <source>
        <dbReference type="Proteomes" id="UP000664167"/>
    </source>
</evidence>
<evidence type="ECO:0000313" key="3">
    <source>
        <dbReference type="EMBL" id="MBO0516158.1"/>
    </source>
</evidence>
<feature type="transmembrane region" description="Helical" evidence="2">
    <location>
        <begin position="107"/>
        <end position="130"/>
    </location>
</feature>
<keyword evidence="2" id="KW-1133">Transmembrane helix</keyword>
<comment type="caution">
    <text evidence="3">The sequence shown here is derived from an EMBL/GenBank/DDBJ whole genome shotgun (WGS) entry which is preliminary data.</text>
</comment>
<sequence>MTPTPLTPASVSASVSASTPAPAPDVPIRTFQRVLRAVALTACLPYLSLKIAWVSGSVIGIPEDSSLRDAGTTLVVANLVSVALDATLVVIVLLLTRPWGLRIRSWLIGGPVFVATGLLTPIVVGFPVQLAVRGLGGGQSAAREPFLDDWVFDVVYGGFIVQALALAGLFVPYATRRWGHLWRDGAGVPTARTDQVLAVAASLAALAVGAMYLAWACGATTGLGADRIAELDADTYALDAVYVALALVAVAGVLALAFRTTRLRTALALAWTGSAALGCWGAWMTLAALSPSDSPTGAAPALLRLTYAGQMLAGLLAAVVLTRFLTARRVS</sequence>
<dbReference type="Proteomes" id="UP000664167">
    <property type="component" value="Unassembled WGS sequence"/>
</dbReference>
<dbReference type="RefSeq" id="WP_206967647.1">
    <property type="nucleotide sequence ID" value="NZ_BAAAJJ010000009.1"/>
</dbReference>
<keyword evidence="4" id="KW-1185">Reference proteome</keyword>
<gene>
    <name evidence="3" type="ORF">J0695_30950</name>
</gene>
<accession>A0A939FDS6</accession>
<organism evidence="3 4">
    <name type="scientific">Streptomyces beijiangensis</name>
    <dbReference type="NCBI Taxonomy" id="163361"/>
    <lineage>
        <taxon>Bacteria</taxon>
        <taxon>Bacillati</taxon>
        <taxon>Actinomycetota</taxon>
        <taxon>Actinomycetes</taxon>
        <taxon>Kitasatosporales</taxon>
        <taxon>Streptomycetaceae</taxon>
        <taxon>Streptomyces</taxon>
    </lineage>
</organism>
<dbReference type="AlphaFoldDB" id="A0A939FDS6"/>
<proteinExistence type="predicted"/>
<feature type="transmembrane region" description="Helical" evidence="2">
    <location>
        <begin position="34"/>
        <end position="54"/>
    </location>
</feature>
<feature type="region of interest" description="Disordered" evidence="1">
    <location>
        <begin position="1"/>
        <end position="22"/>
    </location>
</feature>
<dbReference type="EMBL" id="JAFLRJ010000363">
    <property type="protein sequence ID" value="MBO0516158.1"/>
    <property type="molecule type" value="Genomic_DNA"/>
</dbReference>
<evidence type="ECO:0008006" key="5">
    <source>
        <dbReference type="Google" id="ProtNLM"/>
    </source>
</evidence>
<reference evidence="3" key="1">
    <citation type="submission" date="2021-03" db="EMBL/GenBank/DDBJ databases">
        <title>Streptomyces poriferae sp. nov., a novel marine sponge-derived Actinobacteria species with anti-MRSA activity.</title>
        <authorList>
            <person name="Sandoval-Powers M."/>
            <person name="Kralova S."/>
            <person name="Nguyen G.-S."/>
            <person name="Fawwal D."/>
            <person name="Degnes K."/>
            <person name="Klinkenberg G."/>
            <person name="Sletta H."/>
            <person name="Wentzel A."/>
            <person name="Liles M.R."/>
        </authorList>
    </citation>
    <scope>NUCLEOTIDE SEQUENCE</scope>
    <source>
        <strain evidence="3">DSM 41794</strain>
    </source>
</reference>
<feature type="transmembrane region" description="Helical" evidence="2">
    <location>
        <begin position="150"/>
        <end position="175"/>
    </location>
</feature>
<feature type="compositionally biased region" description="Low complexity" evidence="1">
    <location>
        <begin position="8"/>
        <end position="20"/>
    </location>
</feature>
<feature type="transmembrane region" description="Helical" evidence="2">
    <location>
        <begin position="307"/>
        <end position="326"/>
    </location>
</feature>
<keyword evidence="2" id="KW-0812">Transmembrane</keyword>